<dbReference type="Proteomes" id="UP000092154">
    <property type="component" value="Unassembled WGS sequence"/>
</dbReference>
<name>A0A1B7N4F0_9AGAM</name>
<proteinExistence type="predicted"/>
<evidence type="ECO:0000313" key="2">
    <source>
        <dbReference type="Proteomes" id="UP000092154"/>
    </source>
</evidence>
<protein>
    <submittedName>
        <fullName evidence="1">Uncharacterized protein</fullName>
    </submittedName>
</protein>
<reference evidence="1 2" key="1">
    <citation type="submission" date="2016-06" db="EMBL/GenBank/DDBJ databases">
        <title>Comparative genomics of the ectomycorrhizal sister species Rhizopogon vinicolor and Rhizopogon vesiculosus (Basidiomycota: Boletales) reveals a divergence of the mating type B locus.</title>
        <authorList>
            <consortium name="DOE Joint Genome Institute"/>
            <person name="Mujic A.B."/>
            <person name="Kuo A."/>
            <person name="Tritt A."/>
            <person name="Lipzen A."/>
            <person name="Chen C."/>
            <person name="Johnson J."/>
            <person name="Sharma A."/>
            <person name="Barry K."/>
            <person name="Grigoriev I.V."/>
            <person name="Spatafora J.W."/>
        </authorList>
    </citation>
    <scope>NUCLEOTIDE SEQUENCE [LARGE SCALE GENOMIC DNA]</scope>
    <source>
        <strain evidence="1 2">AM-OR11-026</strain>
    </source>
</reference>
<accession>A0A1B7N4F0</accession>
<dbReference type="InParanoid" id="A0A1B7N4F0"/>
<keyword evidence="2" id="KW-1185">Reference proteome</keyword>
<sequence length="159" mass="17831">MRPCGNHSDSPSACKKKHPTTRNLCSMVVQLAEEESTRGTNAFCRSDNNIRWNLHWHMDFHYKVIQKHSSITPFEVIYVCRALCLDGVTDVTVQGISGPGDLTFYKELLGQMPALRSLAMRHLKPDLSTSALIKVILHSKIHEMKNLSGLCLEVGPEIS</sequence>
<organism evidence="1 2">
    <name type="scientific">Rhizopogon vinicolor AM-OR11-026</name>
    <dbReference type="NCBI Taxonomy" id="1314800"/>
    <lineage>
        <taxon>Eukaryota</taxon>
        <taxon>Fungi</taxon>
        <taxon>Dikarya</taxon>
        <taxon>Basidiomycota</taxon>
        <taxon>Agaricomycotina</taxon>
        <taxon>Agaricomycetes</taxon>
        <taxon>Agaricomycetidae</taxon>
        <taxon>Boletales</taxon>
        <taxon>Suillineae</taxon>
        <taxon>Rhizopogonaceae</taxon>
        <taxon>Rhizopogon</taxon>
    </lineage>
</organism>
<dbReference type="AlphaFoldDB" id="A0A1B7N4F0"/>
<dbReference type="EMBL" id="KV448240">
    <property type="protein sequence ID" value="OAX39691.1"/>
    <property type="molecule type" value="Genomic_DNA"/>
</dbReference>
<gene>
    <name evidence="1" type="ORF">K503DRAFT_63305</name>
</gene>
<evidence type="ECO:0000313" key="1">
    <source>
        <dbReference type="EMBL" id="OAX39691.1"/>
    </source>
</evidence>